<evidence type="ECO:0008006" key="3">
    <source>
        <dbReference type="Google" id="ProtNLM"/>
    </source>
</evidence>
<dbReference type="EMBL" id="MU155343">
    <property type="protein sequence ID" value="KAF9475188.1"/>
    <property type="molecule type" value="Genomic_DNA"/>
</dbReference>
<evidence type="ECO:0000313" key="1">
    <source>
        <dbReference type="EMBL" id="KAF9475188.1"/>
    </source>
</evidence>
<dbReference type="Proteomes" id="UP000807469">
    <property type="component" value="Unassembled WGS sequence"/>
</dbReference>
<proteinExistence type="predicted"/>
<dbReference type="AlphaFoldDB" id="A0A9P5YSS4"/>
<reference evidence="1" key="1">
    <citation type="submission" date="2020-11" db="EMBL/GenBank/DDBJ databases">
        <authorList>
            <consortium name="DOE Joint Genome Institute"/>
            <person name="Ahrendt S."/>
            <person name="Riley R."/>
            <person name="Andreopoulos W."/>
            <person name="Labutti K."/>
            <person name="Pangilinan J."/>
            <person name="Ruiz-Duenas F.J."/>
            <person name="Barrasa J.M."/>
            <person name="Sanchez-Garcia M."/>
            <person name="Camarero S."/>
            <person name="Miyauchi S."/>
            <person name="Serrano A."/>
            <person name="Linde D."/>
            <person name="Babiker R."/>
            <person name="Drula E."/>
            <person name="Ayuso-Fernandez I."/>
            <person name="Pacheco R."/>
            <person name="Padilla G."/>
            <person name="Ferreira P."/>
            <person name="Barriuso J."/>
            <person name="Kellner H."/>
            <person name="Castanera R."/>
            <person name="Alfaro M."/>
            <person name="Ramirez L."/>
            <person name="Pisabarro A.G."/>
            <person name="Kuo A."/>
            <person name="Tritt A."/>
            <person name="Lipzen A."/>
            <person name="He G."/>
            <person name="Yan M."/>
            <person name="Ng V."/>
            <person name="Cullen D."/>
            <person name="Martin F."/>
            <person name="Rosso M.-N."/>
            <person name="Henrissat B."/>
            <person name="Hibbett D."/>
            <person name="Martinez A.T."/>
            <person name="Grigoriev I.V."/>
        </authorList>
    </citation>
    <scope>NUCLEOTIDE SEQUENCE</scope>
    <source>
        <strain evidence="1">CIRM-BRFM 674</strain>
    </source>
</reference>
<evidence type="ECO:0000313" key="2">
    <source>
        <dbReference type="Proteomes" id="UP000807469"/>
    </source>
</evidence>
<sequence length="560" mass="63936">MDSTIYEAVGIFKLNDDVFHYIFSINSLSSSYDGKQYFLGGPVETTRNCSQVCALWRGIILNSTSIWANCIDIDDLQQDGDEWRNEILRRTGNASLSVYSEDGVDVDTKGHSFLLDLLQNHWYRMKVLQITFNSLEAINDLAIWGAFGSPAPHLQTFFICVNNSEGTEVQTNILHPIGFRLFSGYAPLITEFYISSMQHAVPVLFKIPLIPQFLVTPRLRVLQLCQAAELFPDDVFVACKQMPNLVELGVILKSSPSLFAGCIELARLEKIRVISRSLDTFSDFVGRINTQLGCVLDCTIWRDQIEGQPHATTARDLIGFRRILWHYATCVFERCRDGQTAVQRVELSFLPQVLSCQLFQRPHNTRFILSPRSDDEMLLYAILTGTIDIFSSFRFSNTISELDLSLFEISDNYRDIGDGNLQYSGDHSAIYTSLGRIFSFLDSVTVLEVGMDTLKSLVKIWELQLTKTLFPWLEVIYPIRPSKEDDFHFLGPFLSRPKAIRRYESLDFTLSCYKGHALELGDLRYLEDFLGLKVDWIQDDKLVEYVCGTGRPEVLLWWAI</sequence>
<organism evidence="1 2">
    <name type="scientific">Pholiota conissans</name>
    <dbReference type="NCBI Taxonomy" id="109636"/>
    <lineage>
        <taxon>Eukaryota</taxon>
        <taxon>Fungi</taxon>
        <taxon>Dikarya</taxon>
        <taxon>Basidiomycota</taxon>
        <taxon>Agaricomycotina</taxon>
        <taxon>Agaricomycetes</taxon>
        <taxon>Agaricomycetidae</taxon>
        <taxon>Agaricales</taxon>
        <taxon>Agaricineae</taxon>
        <taxon>Strophariaceae</taxon>
        <taxon>Pholiota</taxon>
    </lineage>
</organism>
<accession>A0A9P5YSS4</accession>
<name>A0A9P5YSS4_9AGAR</name>
<protein>
    <recommendedName>
        <fullName evidence="3">F-box domain-containing protein</fullName>
    </recommendedName>
</protein>
<keyword evidence="2" id="KW-1185">Reference proteome</keyword>
<comment type="caution">
    <text evidence="1">The sequence shown here is derived from an EMBL/GenBank/DDBJ whole genome shotgun (WGS) entry which is preliminary data.</text>
</comment>
<dbReference type="OrthoDB" id="3064206at2759"/>
<gene>
    <name evidence="1" type="ORF">BDN70DRAFT_936070</name>
</gene>